<evidence type="ECO:0000313" key="3">
    <source>
        <dbReference type="Proteomes" id="UP001251528"/>
    </source>
</evidence>
<comment type="caution">
    <text evidence="2">The sequence shown here is derived from an EMBL/GenBank/DDBJ whole genome shotgun (WGS) entry which is preliminary data.</text>
</comment>
<organism evidence="2 3">
    <name type="scientific">Conoideocrella luteorostrata</name>
    <dbReference type="NCBI Taxonomy" id="1105319"/>
    <lineage>
        <taxon>Eukaryota</taxon>
        <taxon>Fungi</taxon>
        <taxon>Dikarya</taxon>
        <taxon>Ascomycota</taxon>
        <taxon>Pezizomycotina</taxon>
        <taxon>Sordariomycetes</taxon>
        <taxon>Hypocreomycetidae</taxon>
        <taxon>Hypocreales</taxon>
        <taxon>Clavicipitaceae</taxon>
        <taxon>Conoideocrella</taxon>
    </lineage>
</organism>
<dbReference type="AlphaFoldDB" id="A0AAJ0CGM1"/>
<gene>
    <name evidence="2" type="ORF">QQS21_011026</name>
</gene>
<evidence type="ECO:0000256" key="1">
    <source>
        <dbReference type="SAM" id="Phobius"/>
    </source>
</evidence>
<keyword evidence="1" id="KW-0472">Membrane</keyword>
<name>A0AAJ0CGM1_9HYPO</name>
<dbReference type="EMBL" id="JASWJB010000348">
    <property type="protein sequence ID" value="KAK2591274.1"/>
    <property type="molecule type" value="Genomic_DNA"/>
</dbReference>
<feature type="transmembrane region" description="Helical" evidence="1">
    <location>
        <begin position="46"/>
        <end position="66"/>
    </location>
</feature>
<evidence type="ECO:0000313" key="2">
    <source>
        <dbReference type="EMBL" id="KAK2591274.1"/>
    </source>
</evidence>
<keyword evidence="1" id="KW-1133">Transmembrane helix</keyword>
<keyword evidence="3" id="KW-1185">Reference proteome</keyword>
<keyword evidence="1" id="KW-0812">Transmembrane</keyword>
<accession>A0AAJ0CGM1</accession>
<reference evidence="2" key="1">
    <citation type="submission" date="2023-06" db="EMBL/GenBank/DDBJ databases">
        <title>Conoideocrella luteorostrata (Hypocreales: Clavicipitaceae), a potential biocontrol fungus for elongate hemlock scale in United States Christmas tree production areas.</title>
        <authorList>
            <person name="Barrett H."/>
            <person name="Lovett B."/>
            <person name="Macias A.M."/>
            <person name="Stajich J.E."/>
            <person name="Kasson M.T."/>
        </authorList>
    </citation>
    <scope>NUCLEOTIDE SEQUENCE</scope>
    <source>
        <strain evidence="2">ARSEF 14590</strain>
    </source>
</reference>
<sequence>MSDLIKNFLNLPSEIQQKILNGPVLTPPRDVVPNLDDPPNHTTMGITFRTICFAVASVAFMFRIYCQTKVLKTWRAKTMLV</sequence>
<proteinExistence type="predicted"/>
<protein>
    <submittedName>
        <fullName evidence="2">Uncharacterized protein</fullName>
    </submittedName>
</protein>
<dbReference type="Proteomes" id="UP001251528">
    <property type="component" value="Unassembled WGS sequence"/>
</dbReference>